<name>A0ABW7YM54_9ACTN</name>
<protein>
    <submittedName>
        <fullName evidence="1">Phage portal protein</fullName>
    </submittedName>
</protein>
<dbReference type="EMBL" id="JBITGY010000002">
    <property type="protein sequence ID" value="MFI6496903.1"/>
    <property type="molecule type" value="Genomic_DNA"/>
</dbReference>
<gene>
    <name evidence="1" type="ORF">ACIBG2_05950</name>
</gene>
<dbReference type="RefSeq" id="WP_397079387.1">
    <property type="nucleotide sequence ID" value="NZ_JBITGY010000002.1"/>
</dbReference>
<keyword evidence="2" id="KW-1185">Reference proteome</keyword>
<reference evidence="1 2" key="1">
    <citation type="submission" date="2024-10" db="EMBL/GenBank/DDBJ databases">
        <title>The Natural Products Discovery Center: Release of the First 8490 Sequenced Strains for Exploring Actinobacteria Biosynthetic Diversity.</title>
        <authorList>
            <person name="Kalkreuter E."/>
            <person name="Kautsar S.A."/>
            <person name="Yang D."/>
            <person name="Bader C.D."/>
            <person name="Teijaro C.N."/>
            <person name="Fluegel L."/>
            <person name="Davis C.M."/>
            <person name="Simpson J.R."/>
            <person name="Lauterbach L."/>
            <person name="Steele A.D."/>
            <person name="Gui C."/>
            <person name="Meng S."/>
            <person name="Li G."/>
            <person name="Viehrig K."/>
            <person name="Ye F."/>
            <person name="Su P."/>
            <person name="Kiefer A.F."/>
            <person name="Nichols A."/>
            <person name="Cepeda A.J."/>
            <person name="Yan W."/>
            <person name="Fan B."/>
            <person name="Jiang Y."/>
            <person name="Adhikari A."/>
            <person name="Zheng C.-J."/>
            <person name="Schuster L."/>
            <person name="Cowan T.M."/>
            <person name="Smanski M.J."/>
            <person name="Chevrette M.G."/>
            <person name="De Carvalho L.P.S."/>
            <person name="Shen B."/>
        </authorList>
    </citation>
    <scope>NUCLEOTIDE SEQUENCE [LARGE SCALE GENOMIC DNA]</scope>
    <source>
        <strain evidence="1 2">NPDC050545</strain>
    </source>
</reference>
<comment type="caution">
    <text evidence="1">The sequence shown here is derived from an EMBL/GenBank/DDBJ whole genome shotgun (WGS) entry which is preliminary data.</text>
</comment>
<dbReference type="Proteomes" id="UP001612741">
    <property type="component" value="Unassembled WGS sequence"/>
</dbReference>
<proteinExistence type="predicted"/>
<organism evidence="1 2">
    <name type="scientific">Nonomuraea typhae</name>
    <dbReference type="NCBI Taxonomy" id="2603600"/>
    <lineage>
        <taxon>Bacteria</taxon>
        <taxon>Bacillati</taxon>
        <taxon>Actinomycetota</taxon>
        <taxon>Actinomycetes</taxon>
        <taxon>Streptosporangiales</taxon>
        <taxon>Streptosporangiaceae</taxon>
        <taxon>Nonomuraea</taxon>
    </lineage>
</organism>
<evidence type="ECO:0000313" key="2">
    <source>
        <dbReference type="Proteomes" id="UP001612741"/>
    </source>
</evidence>
<sequence length="467" mass="52108">MALTQEQAGATVQTLLRLREPEQHRLNRIAAYSRGDHSSVYVPKSARDEYHWLRARAKVNMLQLVVTVVAQNLYVDGYRPAGSAENVGPWQTWQANRMDARQHGVHRAALKYGISYTTVLPGDPVPVITPMNPRRMTAFYGDPSNDEWPIYAIEVTSEKFKADDGRLKKRQLIRLYDDTSTWRFTGDVDGRSVQYVSHENHDLGVCPVVRYINELNLDEDEAVAGEVEPLIELQDQINSTTFNLLMAQQYSAFRQRWVTGMAPVTDAKGNVIEPFQIGVNRLLQADDPDTKFGEFGETSLEGYLRSREESIREMATISQTPPYYLLGQMANLSAESLVAARDGLDRKVDERKSSFGEAHEQTLRLAGLAAGDKAAWMDDAAQVVWRDTSSRALAATVDALGKLSQMLGVPPQELWEKIPGVTQTDVARWKATAAEADSLRQMNAMLERQMGGAVEEPLEPVDGQPAG</sequence>
<dbReference type="InterPro" id="IPR021145">
    <property type="entry name" value="Portal_protein_SPP1_Gp6-like"/>
</dbReference>
<accession>A0ABW7YM54</accession>
<dbReference type="Pfam" id="PF05133">
    <property type="entry name" value="SPP1_portal"/>
    <property type="match status" value="1"/>
</dbReference>
<evidence type="ECO:0000313" key="1">
    <source>
        <dbReference type="EMBL" id="MFI6496903.1"/>
    </source>
</evidence>